<dbReference type="Proteomes" id="UP001432027">
    <property type="component" value="Unassembled WGS sequence"/>
</dbReference>
<feature type="transmembrane region" description="Helical" evidence="1">
    <location>
        <begin position="6"/>
        <end position="26"/>
    </location>
</feature>
<accession>A0AAV5U3Q4</accession>
<keyword evidence="1" id="KW-1133">Transmembrane helix</keyword>
<evidence type="ECO:0000313" key="3">
    <source>
        <dbReference type="Proteomes" id="UP001432027"/>
    </source>
</evidence>
<organism evidence="2 3">
    <name type="scientific">Pristionchus entomophagus</name>
    <dbReference type="NCBI Taxonomy" id="358040"/>
    <lineage>
        <taxon>Eukaryota</taxon>
        <taxon>Metazoa</taxon>
        <taxon>Ecdysozoa</taxon>
        <taxon>Nematoda</taxon>
        <taxon>Chromadorea</taxon>
        <taxon>Rhabditida</taxon>
        <taxon>Rhabditina</taxon>
        <taxon>Diplogasteromorpha</taxon>
        <taxon>Diplogasteroidea</taxon>
        <taxon>Neodiplogasteridae</taxon>
        <taxon>Pristionchus</taxon>
    </lineage>
</organism>
<gene>
    <name evidence="2" type="ORF">PENTCL1PPCAC_23202</name>
</gene>
<dbReference type="EMBL" id="BTSX01000005">
    <property type="protein sequence ID" value="GMT01028.1"/>
    <property type="molecule type" value="Genomic_DNA"/>
</dbReference>
<keyword evidence="1" id="KW-0812">Transmembrane</keyword>
<evidence type="ECO:0000313" key="2">
    <source>
        <dbReference type="EMBL" id="GMT01028.1"/>
    </source>
</evidence>
<proteinExistence type="predicted"/>
<name>A0AAV5U3Q4_9BILA</name>
<dbReference type="AlphaFoldDB" id="A0AAV5U3Q4"/>
<protein>
    <submittedName>
        <fullName evidence="2">Uncharacterized protein</fullName>
    </submittedName>
</protein>
<feature type="transmembrane region" description="Helical" evidence="1">
    <location>
        <begin position="38"/>
        <end position="58"/>
    </location>
</feature>
<comment type="caution">
    <text evidence="2">The sequence shown here is derived from an EMBL/GenBank/DDBJ whole genome shotgun (WGS) entry which is preliminary data.</text>
</comment>
<feature type="non-terminal residue" evidence="2">
    <location>
        <position position="1"/>
    </location>
</feature>
<sequence length="63" mass="7502">LDLSRFQLHFGFQIMFAILALQLVSIELRFYCIQFESPFLLLFLEFSLVLIDFSLSLFDFLCE</sequence>
<keyword evidence="3" id="KW-1185">Reference proteome</keyword>
<evidence type="ECO:0000256" key="1">
    <source>
        <dbReference type="SAM" id="Phobius"/>
    </source>
</evidence>
<keyword evidence="1" id="KW-0472">Membrane</keyword>
<reference evidence="2" key="1">
    <citation type="submission" date="2023-10" db="EMBL/GenBank/DDBJ databases">
        <title>Genome assembly of Pristionchus species.</title>
        <authorList>
            <person name="Yoshida K."/>
            <person name="Sommer R.J."/>
        </authorList>
    </citation>
    <scope>NUCLEOTIDE SEQUENCE</scope>
    <source>
        <strain evidence="2">RS0144</strain>
    </source>
</reference>